<gene>
    <name evidence="2" type="primary">Anks6_0</name>
    <name evidence="2" type="ORF">g.22322</name>
</gene>
<organism evidence="2">
    <name type="scientific">Anthurium amnicola</name>
    <dbReference type="NCBI Taxonomy" id="1678845"/>
    <lineage>
        <taxon>Eukaryota</taxon>
        <taxon>Viridiplantae</taxon>
        <taxon>Streptophyta</taxon>
        <taxon>Embryophyta</taxon>
        <taxon>Tracheophyta</taxon>
        <taxon>Spermatophyta</taxon>
        <taxon>Magnoliopsida</taxon>
        <taxon>Liliopsida</taxon>
        <taxon>Araceae</taxon>
        <taxon>Pothoideae</taxon>
        <taxon>Potheae</taxon>
        <taxon>Anthurium</taxon>
    </lineage>
</organism>
<dbReference type="AlphaFoldDB" id="A0A1D1Z6N1"/>
<dbReference type="PANTHER" id="PTHR13453">
    <property type="entry name" value="KAT8 REGULATORY NSL COMPLEX SUBUNIT 2"/>
    <property type="match status" value="1"/>
</dbReference>
<feature type="non-terminal residue" evidence="2">
    <location>
        <position position="1"/>
    </location>
</feature>
<protein>
    <submittedName>
        <fullName evidence="2">Ankyrin repeat and SAM domain-containing protein 6</fullName>
    </submittedName>
</protein>
<evidence type="ECO:0000313" key="2">
    <source>
        <dbReference type="EMBL" id="JAT62568.1"/>
    </source>
</evidence>
<dbReference type="GO" id="GO:0044545">
    <property type="term" value="C:NSL complex"/>
    <property type="evidence" value="ECO:0007669"/>
    <property type="project" value="TreeGrafter"/>
</dbReference>
<feature type="compositionally biased region" description="Polar residues" evidence="1">
    <location>
        <begin position="1"/>
        <end position="13"/>
    </location>
</feature>
<dbReference type="EMBL" id="GDJX01005368">
    <property type="protein sequence ID" value="JAT62568.1"/>
    <property type="molecule type" value="Transcribed_RNA"/>
</dbReference>
<feature type="non-terminal residue" evidence="2">
    <location>
        <position position="134"/>
    </location>
</feature>
<reference evidence="2" key="1">
    <citation type="submission" date="2015-07" db="EMBL/GenBank/DDBJ databases">
        <title>Transcriptome Assembly of Anthurium amnicola.</title>
        <authorList>
            <person name="Suzuki J."/>
        </authorList>
    </citation>
    <scope>NUCLEOTIDE SEQUENCE</scope>
</reference>
<name>A0A1D1Z6N1_9ARAE</name>
<feature type="region of interest" description="Disordered" evidence="1">
    <location>
        <begin position="1"/>
        <end position="70"/>
    </location>
</feature>
<evidence type="ECO:0000256" key="1">
    <source>
        <dbReference type="SAM" id="MobiDB-lite"/>
    </source>
</evidence>
<feature type="compositionally biased region" description="Low complexity" evidence="1">
    <location>
        <begin position="56"/>
        <end position="66"/>
    </location>
</feature>
<dbReference type="InterPro" id="IPR026316">
    <property type="entry name" value="NSL2"/>
</dbReference>
<accession>A0A1D1Z6N1</accession>
<proteinExistence type="predicted"/>
<dbReference type="PANTHER" id="PTHR13453:SF1">
    <property type="entry name" value="KAT8 REGULATORY NSL COMPLEX SUBUNIT 2"/>
    <property type="match status" value="1"/>
</dbReference>
<sequence length="134" mass="14679">SLSLSLMGSTSVSRPGGPTKPTRRPSDHAAPQPPPENPRTGQVVFPGAGSVGGDAGANPASPPAAARMRPLAVDGRGEDAALRRAGFLSREEVLRRRLRRARQLAGYYRRQYWGLMDAVRVRHRDYYWNFGRSP</sequence>